<accession>A0A2T5UC87</accession>
<proteinExistence type="inferred from homology"/>
<evidence type="ECO:0000313" key="5">
    <source>
        <dbReference type="Proteomes" id="UP000244013"/>
    </source>
</evidence>
<dbReference type="InterPro" id="IPR050188">
    <property type="entry name" value="RluA_PseudoU_synthase"/>
</dbReference>
<dbReference type="AlphaFoldDB" id="A0A2T5UC87"/>
<dbReference type="Pfam" id="PF00849">
    <property type="entry name" value="PseudoU_synth_2"/>
    <property type="match status" value="1"/>
</dbReference>
<sequence length="238" mass="25653">MHGERVLFLDGEALVIDKPAGLPVDPPRDGSLSLENHLESLKFGFQRWPKAVHRLDRDTSGCLLLSRNPKAHARLQQAFEQGLVSKRYVALLDGVVDGTSGLIEMALGKVSTAETGWRMVEDADGKKSRTKWRVLEIKDGRSLVEFLPETGRTHQIRVHAASGLGAPVVGDGVYGKADGLGMMLHAQRLIVPRPGKPDVLAEAPLPERFAKAGFADEATPVANAAPVAEVTTPDSTDD</sequence>
<reference evidence="4 5" key="1">
    <citation type="submission" date="2018-04" db="EMBL/GenBank/DDBJ databases">
        <title>Genomic Encyclopedia of Type Strains, Phase III (KMG-III): the genomes of soil and plant-associated and newly described type strains.</title>
        <authorList>
            <person name="Whitman W."/>
        </authorList>
    </citation>
    <scope>NUCLEOTIDE SEQUENCE [LARGE SCALE GENOMIC DNA]</scope>
    <source>
        <strain evidence="4 5">MA-olki</strain>
    </source>
</reference>
<dbReference type="InterPro" id="IPR020103">
    <property type="entry name" value="PsdUridine_synth_cat_dom_sf"/>
</dbReference>
<dbReference type="PANTHER" id="PTHR21600">
    <property type="entry name" value="MITOCHONDRIAL RNA PSEUDOURIDINE SYNTHASE"/>
    <property type="match status" value="1"/>
</dbReference>
<comment type="caution">
    <text evidence="4">The sequence shown here is derived from an EMBL/GenBank/DDBJ whole genome shotgun (WGS) entry which is preliminary data.</text>
</comment>
<dbReference type="GO" id="GO:0003723">
    <property type="term" value="F:RNA binding"/>
    <property type="evidence" value="ECO:0007669"/>
    <property type="project" value="InterPro"/>
</dbReference>
<evidence type="ECO:0000256" key="1">
    <source>
        <dbReference type="ARBA" id="ARBA00010876"/>
    </source>
</evidence>
<dbReference type="GeneID" id="91004684"/>
<organism evidence="4 5">
    <name type="scientific">Sphingomonas faeni</name>
    <dbReference type="NCBI Taxonomy" id="185950"/>
    <lineage>
        <taxon>Bacteria</taxon>
        <taxon>Pseudomonadati</taxon>
        <taxon>Pseudomonadota</taxon>
        <taxon>Alphaproteobacteria</taxon>
        <taxon>Sphingomonadales</taxon>
        <taxon>Sphingomonadaceae</taxon>
        <taxon>Sphingomonas</taxon>
    </lineage>
</organism>
<evidence type="ECO:0000313" key="4">
    <source>
        <dbReference type="EMBL" id="PTW49093.1"/>
    </source>
</evidence>
<dbReference type="Proteomes" id="UP000244013">
    <property type="component" value="Unassembled WGS sequence"/>
</dbReference>
<comment type="similarity">
    <text evidence="1">Belongs to the pseudouridine synthase RluA family.</text>
</comment>
<feature type="domain" description="Pseudouridine synthase RsuA/RluA-like" evidence="3">
    <location>
        <begin position="14"/>
        <end position="162"/>
    </location>
</feature>
<evidence type="ECO:0000259" key="3">
    <source>
        <dbReference type="Pfam" id="PF00849"/>
    </source>
</evidence>
<dbReference type="PROSITE" id="PS01129">
    <property type="entry name" value="PSI_RLU"/>
    <property type="match status" value="1"/>
</dbReference>
<dbReference type="InterPro" id="IPR006224">
    <property type="entry name" value="PsdUridine_synth_RluA-like_CS"/>
</dbReference>
<dbReference type="RefSeq" id="WP_107952649.1">
    <property type="nucleotide sequence ID" value="NZ_QAYE01000001.1"/>
</dbReference>
<protein>
    <submittedName>
        <fullName evidence="4">RluA family pseudouridine synthase</fullName>
    </submittedName>
</protein>
<dbReference type="GO" id="GO:0140098">
    <property type="term" value="F:catalytic activity, acting on RNA"/>
    <property type="evidence" value="ECO:0007669"/>
    <property type="project" value="UniProtKB-ARBA"/>
</dbReference>
<dbReference type="OrthoDB" id="9807829at2"/>
<keyword evidence="2" id="KW-0413">Isomerase</keyword>
<dbReference type="PANTHER" id="PTHR21600:SF44">
    <property type="entry name" value="RIBOSOMAL LARGE SUBUNIT PSEUDOURIDINE SYNTHASE D"/>
    <property type="match status" value="1"/>
</dbReference>
<name>A0A2T5UC87_9SPHN</name>
<dbReference type="GO" id="GO:0009982">
    <property type="term" value="F:pseudouridine synthase activity"/>
    <property type="evidence" value="ECO:0007669"/>
    <property type="project" value="InterPro"/>
</dbReference>
<dbReference type="SUPFAM" id="SSF55120">
    <property type="entry name" value="Pseudouridine synthase"/>
    <property type="match status" value="1"/>
</dbReference>
<gene>
    <name evidence="4" type="ORF">C8J25_101598</name>
</gene>
<dbReference type="EMBL" id="QAYE01000001">
    <property type="protein sequence ID" value="PTW49093.1"/>
    <property type="molecule type" value="Genomic_DNA"/>
</dbReference>
<dbReference type="CDD" id="cd02869">
    <property type="entry name" value="PseudoU_synth_RluA_like"/>
    <property type="match status" value="1"/>
</dbReference>
<dbReference type="InterPro" id="IPR006145">
    <property type="entry name" value="PsdUridine_synth_RsuA/RluA"/>
</dbReference>
<dbReference type="GO" id="GO:0000455">
    <property type="term" value="P:enzyme-directed rRNA pseudouridine synthesis"/>
    <property type="evidence" value="ECO:0007669"/>
    <property type="project" value="TreeGrafter"/>
</dbReference>
<dbReference type="Gene3D" id="3.30.2350.10">
    <property type="entry name" value="Pseudouridine synthase"/>
    <property type="match status" value="1"/>
</dbReference>
<evidence type="ECO:0000256" key="2">
    <source>
        <dbReference type="ARBA" id="ARBA00023235"/>
    </source>
</evidence>